<accession>A0A8R1YG03</accession>
<name>A0A2A6BZ57_PRIPA</name>
<reference evidence="5" key="2">
    <citation type="submission" date="2022-06" db="UniProtKB">
        <authorList>
            <consortium name="EnsemblMetazoa"/>
        </authorList>
    </citation>
    <scope>IDENTIFICATION</scope>
    <source>
        <strain evidence="5">PS312</strain>
    </source>
</reference>
<keyword evidence="4" id="KW-0732">Signal</keyword>
<dbReference type="Pfam" id="PF01060">
    <property type="entry name" value="TTR-52"/>
    <property type="match status" value="1"/>
</dbReference>
<keyword evidence="3" id="KW-0964">Secreted</keyword>
<comment type="similarity">
    <text evidence="2">Belongs to the nematode transthyretin-like family.</text>
</comment>
<sequence length="136" mass="15246">MRILLSLFLFFISSNAFLQQSVAVKGKLLCGNHNLAGAKVKLWDKNRLGQDDLLAEGVTDINGNFQLQGTNGVFKMNVFLKIYHDCEDSIKPCQRKVSFQIPDSFVSRSSTPALIFNASVLNMAIRYPDEERSCIN</sequence>
<proteinExistence type="inferred from homology"/>
<comment type="subcellular location">
    <subcellularLocation>
        <location evidence="1">Secreted</location>
    </subcellularLocation>
</comment>
<dbReference type="Gene3D" id="2.60.40.3330">
    <property type="match status" value="1"/>
</dbReference>
<accession>A0A2A6BZ57</accession>
<evidence type="ECO:0000256" key="2">
    <source>
        <dbReference type="ARBA" id="ARBA00010112"/>
    </source>
</evidence>
<dbReference type="GO" id="GO:0009986">
    <property type="term" value="C:cell surface"/>
    <property type="evidence" value="ECO:0007669"/>
    <property type="project" value="InterPro"/>
</dbReference>
<dbReference type="Proteomes" id="UP000005239">
    <property type="component" value="Unassembled WGS sequence"/>
</dbReference>
<evidence type="ECO:0000256" key="4">
    <source>
        <dbReference type="ARBA" id="ARBA00022729"/>
    </source>
</evidence>
<keyword evidence="6" id="KW-1185">Reference proteome</keyword>
<evidence type="ECO:0000256" key="1">
    <source>
        <dbReference type="ARBA" id="ARBA00004613"/>
    </source>
</evidence>
<dbReference type="OrthoDB" id="5837678at2759"/>
<organism evidence="5 6">
    <name type="scientific">Pristionchus pacificus</name>
    <name type="common">Parasitic nematode worm</name>
    <dbReference type="NCBI Taxonomy" id="54126"/>
    <lineage>
        <taxon>Eukaryota</taxon>
        <taxon>Metazoa</taxon>
        <taxon>Ecdysozoa</taxon>
        <taxon>Nematoda</taxon>
        <taxon>Chromadorea</taxon>
        <taxon>Rhabditida</taxon>
        <taxon>Rhabditina</taxon>
        <taxon>Diplogasteromorpha</taxon>
        <taxon>Diplogasteroidea</taxon>
        <taxon>Neodiplogasteridae</taxon>
        <taxon>Pristionchus</taxon>
    </lineage>
</organism>
<dbReference type="InterPro" id="IPR001534">
    <property type="entry name" value="Transthyretin-like"/>
</dbReference>
<evidence type="ECO:0000313" key="5">
    <source>
        <dbReference type="EnsemblMetazoa" id="PPA22796.1"/>
    </source>
</evidence>
<dbReference type="PANTHER" id="PTHR21700:SF112">
    <property type="entry name" value="TRANSTHYRETIN-RELATED FAMILY DOMAIN"/>
    <property type="match status" value="1"/>
</dbReference>
<protein>
    <submittedName>
        <fullName evidence="5">Ttr-38</fullName>
    </submittedName>
</protein>
<dbReference type="InterPro" id="IPR038479">
    <property type="entry name" value="Transthyretin-like_sf"/>
</dbReference>
<dbReference type="PANTHER" id="PTHR21700">
    <property type="entry name" value="TRANSTHYRETIN-LIKE FAMILY PROTEIN-RELATED"/>
    <property type="match status" value="1"/>
</dbReference>
<gene>
    <name evidence="5" type="primary">WBGene00112350</name>
</gene>
<dbReference type="GO" id="GO:0005576">
    <property type="term" value="C:extracellular region"/>
    <property type="evidence" value="ECO:0007669"/>
    <property type="project" value="UniProtKB-SubCell"/>
</dbReference>
<dbReference type="EnsemblMetazoa" id="PPA22796.1">
    <property type="protein sequence ID" value="PPA22796.1"/>
    <property type="gene ID" value="WBGene00112350"/>
</dbReference>
<reference evidence="6" key="1">
    <citation type="journal article" date="2008" name="Nat. Genet.">
        <title>The Pristionchus pacificus genome provides a unique perspective on nematode lifestyle and parasitism.</title>
        <authorList>
            <person name="Dieterich C."/>
            <person name="Clifton S.W."/>
            <person name="Schuster L.N."/>
            <person name="Chinwalla A."/>
            <person name="Delehaunty K."/>
            <person name="Dinkelacker I."/>
            <person name="Fulton L."/>
            <person name="Fulton R."/>
            <person name="Godfrey J."/>
            <person name="Minx P."/>
            <person name="Mitreva M."/>
            <person name="Roeseler W."/>
            <person name="Tian H."/>
            <person name="Witte H."/>
            <person name="Yang S.P."/>
            <person name="Wilson R.K."/>
            <person name="Sommer R.J."/>
        </authorList>
    </citation>
    <scope>NUCLEOTIDE SEQUENCE [LARGE SCALE GENOMIC DNA]</scope>
    <source>
        <strain evidence="6">PS312</strain>
    </source>
</reference>
<dbReference type="AlphaFoldDB" id="A0A2A6BZ57"/>
<evidence type="ECO:0000256" key="3">
    <source>
        <dbReference type="ARBA" id="ARBA00022525"/>
    </source>
</evidence>
<evidence type="ECO:0000313" key="6">
    <source>
        <dbReference type="Proteomes" id="UP000005239"/>
    </source>
</evidence>